<dbReference type="GeneID" id="95984351"/>
<dbReference type="InterPro" id="IPR027443">
    <property type="entry name" value="IPNS-like_sf"/>
</dbReference>
<dbReference type="InterPro" id="IPR026992">
    <property type="entry name" value="DIOX_N"/>
</dbReference>
<evidence type="ECO:0000313" key="4">
    <source>
        <dbReference type="Proteomes" id="UP001565368"/>
    </source>
</evidence>
<dbReference type="InterPro" id="IPR044861">
    <property type="entry name" value="IPNS-like_FE2OG_OXY"/>
</dbReference>
<dbReference type="InterPro" id="IPR050231">
    <property type="entry name" value="Iron_ascorbate_oxido_reductase"/>
</dbReference>
<accession>A0ABR3Q3W0</accession>
<evidence type="ECO:0000313" key="3">
    <source>
        <dbReference type="EMBL" id="KAL1409326.1"/>
    </source>
</evidence>
<name>A0ABR3Q3W0_9TREE</name>
<evidence type="ECO:0000256" key="1">
    <source>
        <dbReference type="RuleBase" id="RU003682"/>
    </source>
</evidence>
<dbReference type="PROSITE" id="PS51471">
    <property type="entry name" value="FE2OG_OXY"/>
    <property type="match status" value="1"/>
</dbReference>
<keyword evidence="1" id="KW-0408">Iron</keyword>
<gene>
    <name evidence="3" type="ORF">Q8F55_003308</name>
</gene>
<dbReference type="PANTHER" id="PTHR47990">
    <property type="entry name" value="2-OXOGLUTARATE (2OG) AND FE(II)-DEPENDENT OXYGENASE SUPERFAMILY PROTEIN-RELATED"/>
    <property type="match status" value="1"/>
</dbReference>
<dbReference type="Pfam" id="PF03171">
    <property type="entry name" value="2OG-FeII_Oxy"/>
    <property type="match status" value="1"/>
</dbReference>
<keyword evidence="1" id="KW-0560">Oxidoreductase</keyword>
<evidence type="ECO:0000259" key="2">
    <source>
        <dbReference type="PROSITE" id="PS51471"/>
    </source>
</evidence>
<dbReference type="InterPro" id="IPR005123">
    <property type="entry name" value="Oxoglu/Fe-dep_dioxygenase_dom"/>
</dbReference>
<comment type="similarity">
    <text evidence="1">Belongs to the iron/ascorbate-dependent oxidoreductase family.</text>
</comment>
<keyword evidence="1" id="KW-0479">Metal-binding</keyword>
<dbReference type="PRINTS" id="PR00682">
    <property type="entry name" value="IPNSYNTHASE"/>
</dbReference>
<comment type="caution">
    <text evidence="3">The sequence shown here is derived from an EMBL/GenBank/DDBJ whole genome shotgun (WGS) entry which is preliminary data.</text>
</comment>
<dbReference type="Gene3D" id="2.60.120.330">
    <property type="entry name" value="B-lactam Antibiotic, Isopenicillin N Synthase, Chain"/>
    <property type="match status" value="1"/>
</dbReference>
<keyword evidence="4" id="KW-1185">Reference proteome</keyword>
<dbReference type="EMBL" id="JBBXJM010000003">
    <property type="protein sequence ID" value="KAL1409326.1"/>
    <property type="molecule type" value="Genomic_DNA"/>
</dbReference>
<dbReference type="SUPFAM" id="SSF51197">
    <property type="entry name" value="Clavaminate synthase-like"/>
    <property type="match status" value="1"/>
</dbReference>
<dbReference type="RefSeq" id="XP_069209270.1">
    <property type="nucleotide sequence ID" value="XM_069351852.1"/>
</dbReference>
<feature type="domain" description="Fe2OG dioxygenase" evidence="2">
    <location>
        <begin position="185"/>
        <end position="286"/>
    </location>
</feature>
<protein>
    <recommendedName>
        <fullName evidence="2">Fe2OG dioxygenase domain-containing protein</fullName>
    </recommendedName>
</protein>
<proteinExistence type="inferred from homology"/>
<organism evidence="3 4">
    <name type="scientific">Vanrija albida</name>
    <dbReference type="NCBI Taxonomy" id="181172"/>
    <lineage>
        <taxon>Eukaryota</taxon>
        <taxon>Fungi</taxon>
        <taxon>Dikarya</taxon>
        <taxon>Basidiomycota</taxon>
        <taxon>Agaricomycotina</taxon>
        <taxon>Tremellomycetes</taxon>
        <taxon>Trichosporonales</taxon>
        <taxon>Trichosporonaceae</taxon>
        <taxon>Vanrija</taxon>
    </lineage>
</organism>
<sequence>MVTPTPALPIISIAPYLPATYADYSDADRAAVAAQFHAACRDVGFLYLNVEGFLLKDDMDEVLTLGTEFFERPQEEKEKIHIGSMDGARGYQRYGENITQGKADHHEGLDLYAANPYEAVEAGAKPRPLQGDNQYPKTPAGLQPALEAWVDKMHVLGEAVMHAMALGLGMDEAEWKAFWKLSNKSFWSMRLIGYPPLPPNADGRSCGEHKDYGNLTFLHTDSTPDALQVLSRSGEWINANPVPGCVVVNIGAMWDKWTGGMYPATLHRVIHKAPTYRVSLPFFFEPNFDSNITLLDAAKRTAAKEGIELVPEPDVLYGDYLLGKVSGNFKY</sequence>
<reference evidence="3 4" key="1">
    <citation type="submission" date="2023-08" db="EMBL/GenBank/DDBJ databases">
        <title>Annotated Genome Sequence of Vanrija albida AlHP1.</title>
        <authorList>
            <person name="Herzog R."/>
        </authorList>
    </citation>
    <scope>NUCLEOTIDE SEQUENCE [LARGE SCALE GENOMIC DNA]</scope>
    <source>
        <strain evidence="3 4">AlHP1</strain>
    </source>
</reference>
<dbReference type="Proteomes" id="UP001565368">
    <property type="component" value="Unassembled WGS sequence"/>
</dbReference>
<dbReference type="Pfam" id="PF14226">
    <property type="entry name" value="DIOX_N"/>
    <property type="match status" value="1"/>
</dbReference>